<dbReference type="Proteomes" id="UP000095280">
    <property type="component" value="Unplaced"/>
</dbReference>
<accession>A0A1I8HHE3</accession>
<feature type="region of interest" description="Disordered" evidence="1">
    <location>
        <begin position="221"/>
        <end position="242"/>
    </location>
</feature>
<proteinExistence type="predicted"/>
<keyword evidence="2" id="KW-1185">Reference proteome</keyword>
<feature type="region of interest" description="Disordered" evidence="1">
    <location>
        <begin position="280"/>
        <end position="299"/>
    </location>
</feature>
<sequence>MVNPTLGMIITGCVILVIAICFYCCLRLLKRSGIRELGYHKTKYERSKNILNENFAGCFAVLTRQLWHRSGPQELVGQPTGHLIDGSVRHRPTTGHTDGHCSQAGEGDNPARESLPARPLPTGLPGKRPSTSWTRAVDTGTTGSPCATLSTSCPWSPEVSEMGDNASSLHPDARSPLQLHNFAGCFAVLLTRQLWHRSGPQELIGQPTGHLVDGSVRHRPTTGHTDGHCSQADEGDNPVAAGESRDTAVVPGRVVAEAAQPCSTPAGRVHDRRRAIVSGLAGPSQAASVAPSATATAGRPRTERFVDASLGIEAVAAAAATTAASAAAHAASAAAAAASRSGDQLGILWPGHGAAVAGLAPRIVAVATARTDPVRLASATSAAAASAELLNVAAASAAAAGTSDATTAHLSAAIVHAVAAAAAASATSRAAKTLLHLAVLTALLLLARWIQLRPLRHGVRPLRIRVHVVATPAAASSIAQPSNEAASAASTLTLLLDVLS</sequence>
<dbReference type="WBParaSite" id="maker-uti_cns_0006005-snap-gene-0.6-mRNA-1">
    <property type="protein sequence ID" value="maker-uti_cns_0006005-snap-gene-0.6-mRNA-1"/>
    <property type="gene ID" value="maker-uti_cns_0006005-snap-gene-0.6"/>
</dbReference>
<reference evidence="3" key="1">
    <citation type="submission" date="2016-11" db="UniProtKB">
        <authorList>
            <consortium name="WormBaseParasite"/>
        </authorList>
    </citation>
    <scope>IDENTIFICATION</scope>
</reference>
<evidence type="ECO:0000313" key="2">
    <source>
        <dbReference type="Proteomes" id="UP000095280"/>
    </source>
</evidence>
<feature type="region of interest" description="Disordered" evidence="1">
    <location>
        <begin position="85"/>
        <end position="149"/>
    </location>
</feature>
<protein>
    <submittedName>
        <fullName evidence="3">Protein kinase domain-containing protein</fullName>
    </submittedName>
</protein>
<feature type="compositionally biased region" description="Low complexity" evidence="1">
    <location>
        <begin position="281"/>
        <end position="298"/>
    </location>
</feature>
<name>A0A1I8HHE3_9PLAT</name>
<organism evidence="2 3">
    <name type="scientific">Macrostomum lignano</name>
    <dbReference type="NCBI Taxonomy" id="282301"/>
    <lineage>
        <taxon>Eukaryota</taxon>
        <taxon>Metazoa</taxon>
        <taxon>Spiralia</taxon>
        <taxon>Lophotrochozoa</taxon>
        <taxon>Platyhelminthes</taxon>
        <taxon>Rhabditophora</taxon>
        <taxon>Macrostomorpha</taxon>
        <taxon>Macrostomida</taxon>
        <taxon>Macrostomidae</taxon>
        <taxon>Macrostomum</taxon>
    </lineage>
</organism>
<evidence type="ECO:0000256" key="1">
    <source>
        <dbReference type="SAM" id="MobiDB-lite"/>
    </source>
</evidence>
<dbReference type="AlphaFoldDB" id="A0A1I8HHE3"/>
<feature type="compositionally biased region" description="Polar residues" evidence="1">
    <location>
        <begin position="129"/>
        <end position="149"/>
    </location>
</feature>
<evidence type="ECO:0000313" key="3">
    <source>
        <dbReference type="WBParaSite" id="maker-uti_cns_0006005-snap-gene-0.6-mRNA-1"/>
    </source>
</evidence>